<reference evidence="6" key="1">
    <citation type="journal article" date="2018" name="J. Virol.">
        <title>Low-bias RNA sequencing of the HIV-2 genome from blood plasma.</title>
        <authorList>
            <person name="James K."/>
            <person name="de Silva T."/>
            <person name="Brown K."/>
            <person name="Whittle H."/>
            <person name="Taylor S."/>
            <person name="McVean G."/>
            <person name="Esbjornsson J."/>
            <person name="Rowland-Jones S."/>
        </authorList>
    </citation>
    <scope>NUCLEOTIDE SEQUENCE</scope>
    <source>
        <strain evidence="6">TD062</strain>
    </source>
</reference>
<protein>
    <recommendedName>
        <fullName evidence="4">Protein Vpr</fullName>
    </recommendedName>
    <alternativeName>
        <fullName evidence="4">Viral protein R</fullName>
    </alternativeName>
</protein>
<comment type="function">
    <text evidence="4">Stimulates gene expression driven by the HIV-2 LTR. Prevents infected cells from undergoing mitosis and proliferating, by inducing arrest or delay in the G2 phase of the cell cycle. Cell cycle arrest creates a favorable environment for maximizing viral expression and production.</text>
</comment>
<dbReference type="Pfam" id="PF00522">
    <property type="entry name" value="VPR"/>
    <property type="match status" value="1"/>
</dbReference>
<gene>
    <name evidence="4 6" type="primary">vpr</name>
</gene>
<sequence length="105" mass="11817">MTEAPTELPPEDGTPPREPGVEWVLEILRDLQEEALKHFDPRLLIALGRYIYSRHGDTLEGARELIKVLQRALFTHFRAGCGHSRIGQTRGGNPLSAIPTPRNMH</sequence>
<dbReference type="PRINTS" id="PR00444">
    <property type="entry name" value="HIVVPRVPX"/>
</dbReference>
<keyword evidence="3 4" id="KW-0946">Virion</keyword>
<evidence type="ECO:0000313" key="6">
    <source>
        <dbReference type="EMBL" id="AYA94976.1"/>
    </source>
</evidence>
<dbReference type="InterPro" id="IPR000012">
    <property type="entry name" value="RetroV_VpR/X"/>
</dbReference>
<dbReference type="EMBL" id="MH681609">
    <property type="protein sequence ID" value="AYA94976.1"/>
    <property type="molecule type" value="Genomic_RNA"/>
</dbReference>
<evidence type="ECO:0000256" key="1">
    <source>
        <dbReference type="ARBA" id="ARBA00022562"/>
    </source>
</evidence>
<comment type="subcellular location">
    <subcellularLocation>
        <location evidence="4">Virion</location>
    </subcellularLocation>
    <subcellularLocation>
        <location evidence="4">Host nucleus</location>
    </subcellularLocation>
</comment>
<dbReference type="GO" id="GO:0075732">
    <property type="term" value="P:viral penetration into host nucleus"/>
    <property type="evidence" value="ECO:0007669"/>
    <property type="project" value="UniProtKB-KW"/>
</dbReference>
<organismHost>
    <name type="scientific">Homo sapiens</name>
    <name type="common">Human</name>
    <dbReference type="NCBI Taxonomy" id="9606"/>
</organismHost>
<evidence type="ECO:0000256" key="5">
    <source>
        <dbReference type="SAM" id="MobiDB-lite"/>
    </source>
</evidence>
<accession>A0A385PP22</accession>
<keyword evidence="4" id="KW-0805">Transcription regulation</keyword>
<dbReference type="Gene3D" id="6.10.210.10">
    <property type="match status" value="1"/>
</dbReference>
<evidence type="ECO:0000256" key="2">
    <source>
        <dbReference type="ARBA" id="ARBA00022581"/>
    </source>
</evidence>
<dbReference type="GO" id="GO:0046718">
    <property type="term" value="P:symbiont entry into host cell"/>
    <property type="evidence" value="ECO:0007669"/>
    <property type="project" value="UniProtKB-KW"/>
</dbReference>
<keyword evidence="4" id="KW-0804">Transcription</keyword>
<dbReference type="GO" id="GO:0042025">
    <property type="term" value="C:host cell nucleus"/>
    <property type="evidence" value="ECO:0007669"/>
    <property type="project" value="UniProtKB-SubCell"/>
</dbReference>
<dbReference type="GO" id="GO:0043657">
    <property type="term" value="C:host cell"/>
    <property type="evidence" value="ECO:0007669"/>
    <property type="project" value="GOC"/>
</dbReference>
<dbReference type="GO" id="GO:0044423">
    <property type="term" value="C:virion component"/>
    <property type="evidence" value="ECO:0007669"/>
    <property type="project" value="UniProtKB-KW"/>
</dbReference>
<feature type="region of interest" description="Disordered" evidence="5">
    <location>
        <begin position="85"/>
        <end position="105"/>
    </location>
</feature>
<keyword evidence="4" id="KW-0010">Activator</keyword>
<organism evidence="6">
    <name type="scientific">Human immunodeficiency virus 2</name>
    <dbReference type="NCBI Taxonomy" id="11709"/>
    <lineage>
        <taxon>Viruses</taxon>
        <taxon>Riboviria</taxon>
        <taxon>Pararnavirae</taxon>
        <taxon>Artverviricota</taxon>
        <taxon>Revtraviricetes</taxon>
        <taxon>Ortervirales</taxon>
        <taxon>Retroviridae</taxon>
        <taxon>Orthoretrovirinae</taxon>
        <taxon>Lentivirus</taxon>
        <taxon>Lentivirus humimdef2</taxon>
    </lineage>
</organism>
<evidence type="ECO:0000256" key="3">
    <source>
        <dbReference type="ARBA" id="ARBA00022844"/>
    </source>
</evidence>
<keyword evidence="2 4" id="KW-0945">Host-virus interaction</keyword>
<evidence type="ECO:0000256" key="4">
    <source>
        <dbReference type="RuleBase" id="RU364021"/>
    </source>
</evidence>
<name>A0A385PP22_9HIV2</name>
<proteinExistence type="predicted"/>
<keyword evidence="4" id="KW-1163">Viral penetration into host nucleus</keyword>
<keyword evidence="1 4" id="KW-1048">Host nucleus</keyword>
<dbReference type="Gene3D" id="1.20.5.90">
    <property type="entry name" value="VpR/VpX protein, C-terminal domain"/>
    <property type="match status" value="1"/>
</dbReference>
<keyword evidence="4" id="KW-1160">Virus entry into host cell</keyword>
<keyword evidence="4" id="KW-0131">Cell cycle</keyword>